<dbReference type="InterPro" id="IPR010982">
    <property type="entry name" value="Lambda_DNA-bd_dom_sf"/>
</dbReference>
<organism evidence="6">
    <name type="scientific">Salmonella enterica I</name>
    <dbReference type="NCBI Taxonomy" id="59201"/>
    <lineage>
        <taxon>Bacteria</taxon>
        <taxon>Pseudomonadati</taxon>
        <taxon>Pseudomonadota</taxon>
        <taxon>Gammaproteobacteria</taxon>
        <taxon>Enterobacterales</taxon>
        <taxon>Enterobacteriaceae</taxon>
        <taxon>Salmonella</taxon>
    </lineage>
</organism>
<evidence type="ECO:0000259" key="5">
    <source>
        <dbReference type="PROSITE" id="PS50943"/>
    </source>
</evidence>
<dbReference type="Gene3D" id="2.10.109.10">
    <property type="entry name" value="Umud Fragment, subunit A"/>
    <property type="match status" value="1"/>
</dbReference>
<dbReference type="PANTHER" id="PTHR40661">
    <property type="match status" value="1"/>
</dbReference>
<keyword evidence="1" id="KW-0805">Transcription regulation</keyword>
<gene>
    <name evidence="6" type="ORF">S308_20735</name>
</gene>
<dbReference type="SUPFAM" id="SSF51306">
    <property type="entry name" value="LexA/Signal peptidase"/>
    <property type="match status" value="1"/>
</dbReference>
<dbReference type="EMBL" id="AAGLPU010000042">
    <property type="protein sequence ID" value="EBP3987788.1"/>
    <property type="molecule type" value="Genomic_DNA"/>
</dbReference>
<reference evidence="6" key="1">
    <citation type="submission" date="2018-07" db="EMBL/GenBank/DDBJ databases">
        <authorList>
            <consortium name="GenomeTrakr network: Whole genome sequencing for foodborne pathogen traceback"/>
        </authorList>
    </citation>
    <scope>NUCLEOTIDE SEQUENCE</scope>
    <source>
        <strain evidence="6">CFSAN002857</strain>
    </source>
</reference>
<dbReference type="Gene3D" id="1.10.260.40">
    <property type="entry name" value="lambda repressor-like DNA-binding domains"/>
    <property type="match status" value="1"/>
</dbReference>
<sequence>MGFSTEKLIANINFLMTQRGISNITELARQIRIAQPTMHRLVSGEVKEPKYALLKQIADFFKLSVQDLMEKDLTKTSLNEAESPTNAGTVSFTEVPIVGGAQLGNGGHWSNLQYPVGYGDGFINWPTRDPDAYALRCTGDSMKPRIKDGEYVVIEPNYHYLPGDEVLVVTKDERVMVKTFLYERDGEVMVMSVNEEHLPIRFSLSEIQSIHYVAGIAKPSLRVEY</sequence>
<dbReference type="SUPFAM" id="SSF47413">
    <property type="entry name" value="lambda repressor-like DNA-binding domains"/>
    <property type="match status" value="1"/>
</dbReference>
<dbReference type="InterPro" id="IPR016132">
    <property type="entry name" value="Phyto_chromo_attachment"/>
</dbReference>
<evidence type="ECO:0000259" key="4">
    <source>
        <dbReference type="PROSITE" id="PS50046"/>
    </source>
</evidence>
<dbReference type="GO" id="GO:0003677">
    <property type="term" value="F:DNA binding"/>
    <property type="evidence" value="ECO:0007669"/>
    <property type="project" value="UniProtKB-KW"/>
</dbReference>
<dbReference type="Pfam" id="PF13443">
    <property type="entry name" value="HTH_26"/>
    <property type="match status" value="1"/>
</dbReference>
<evidence type="ECO:0000256" key="2">
    <source>
        <dbReference type="ARBA" id="ARBA00023125"/>
    </source>
</evidence>
<dbReference type="PROSITE" id="PS50943">
    <property type="entry name" value="HTH_CROC1"/>
    <property type="match status" value="1"/>
</dbReference>
<evidence type="ECO:0000256" key="1">
    <source>
        <dbReference type="ARBA" id="ARBA00023015"/>
    </source>
</evidence>
<dbReference type="AlphaFoldDB" id="A0A3U7V4V9"/>
<keyword evidence="3" id="KW-0804">Transcription</keyword>
<dbReference type="CDD" id="cd06529">
    <property type="entry name" value="S24_LexA-like"/>
    <property type="match status" value="1"/>
</dbReference>
<protein>
    <submittedName>
        <fullName evidence="6">Phage repressor protein</fullName>
    </submittedName>
</protein>
<dbReference type="Pfam" id="PF00717">
    <property type="entry name" value="Peptidase_S24"/>
    <property type="match status" value="1"/>
</dbReference>
<dbReference type="InterPro" id="IPR036286">
    <property type="entry name" value="LexA/Signal_pep-like_sf"/>
</dbReference>
<dbReference type="PROSITE" id="PS50046">
    <property type="entry name" value="PHYTOCHROME_2"/>
    <property type="match status" value="1"/>
</dbReference>
<dbReference type="SMART" id="SM00530">
    <property type="entry name" value="HTH_XRE"/>
    <property type="match status" value="1"/>
</dbReference>
<accession>A0A3U7V4V9</accession>
<name>A0A3U7V4V9_SALET</name>
<dbReference type="InterPro" id="IPR001387">
    <property type="entry name" value="Cro/C1-type_HTH"/>
</dbReference>
<dbReference type="InterPro" id="IPR015927">
    <property type="entry name" value="Peptidase_S24_S26A/B/C"/>
</dbReference>
<evidence type="ECO:0000256" key="3">
    <source>
        <dbReference type="ARBA" id="ARBA00023163"/>
    </source>
</evidence>
<keyword evidence="2" id="KW-0238">DNA-binding</keyword>
<feature type="non-terminal residue" evidence="6">
    <location>
        <position position="225"/>
    </location>
</feature>
<feature type="domain" description="Phytochrome chromophore attachment site" evidence="4">
    <location>
        <begin position="164"/>
        <end position="225"/>
    </location>
</feature>
<dbReference type="PANTHER" id="PTHR40661:SF3">
    <property type="entry name" value="FELS-1 PROPHAGE TRANSCRIPTIONAL REGULATOR"/>
    <property type="match status" value="1"/>
</dbReference>
<comment type="caution">
    <text evidence="6">The sequence shown here is derived from an EMBL/GenBank/DDBJ whole genome shotgun (WGS) entry which is preliminary data.</text>
</comment>
<feature type="domain" description="HTH cro/C1-type" evidence="5">
    <location>
        <begin position="25"/>
        <end position="68"/>
    </location>
</feature>
<evidence type="ECO:0000313" key="6">
    <source>
        <dbReference type="EMBL" id="EBP3987788.1"/>
    </source>
</evidence>
<dbReference type="InterPro" id="IPR039418">
    <property type="entry name" value="LexA-like"/>
</dbReference>
<proteinExistence type="predicted"/>